<evidence type="ECO:0008006" key="3">
    <source>
        <dbReference type="Google" id="ProtNLM"/>
    </source>
</evidence>
<dbReference type="EMBL" id="AESD01000783">
    <property type="protein sequence ID" value="EHJ10084.1"/>
    <property type="molecule type" value="Genomic_DNA"/>
</dbReference>
<sequence length="35" mass="3921">MIEAGLLIYRDVELINGLILEMSPEGTEHTYIGET</sequence>
<feature type="non-terminal residue" evidence="1">
    <location>
        <position position="35"/>
    </location>
</feature>
<dbReference type="AlphaFoldDB" id="G5JCK1"/>
<gene>
    <name evidence="1" type="ORF">CWATWH0003_5156b6</name>
</gene>
<protein>
    <recommendedName>
        <fullName evidence="3">Uma2 family endonuclease</fullName>
    </recommendedName>
</protein>
<reference evidence="1 2" key="1">
    <citation type="journal article" date="2011" name="Front. Microbiol.">
        <title>Two Strains of Crocosphaera watsonii with Highly Conserved Genomes are Distinguished by Strain-Specific Features.</title>
        <authorList>
            <person name="Bench S.R."/>
            <person name="Ilikchyan I.N."/>
            <person name="Tripp H.J."/>
            <person name="Zehr J.P."/>
        </authorList>
    </citation>
    <scope>NUCLEOTIDE SEQUENCE [LARGE SCALE GENOMIC DNA]</scope>
    <source>
        <strain evidence="1 2">WH 0003</strain>
    </source>
</reference>
<accession>G5JCK1</accession>
<evidence type="ECO:0000313" key="1">
    <source>
        <dbReference type="EMBL" id="EHJ10084.1"/>
    </source>
</evidence>
<dbReference type="Proteomes" id="UP000003477">
    <property type="component" value="Unassembled WGS sequence"/>
</dbReference>
<name>G5JCK1_CROWT</name>
<proteinExistence type="predicted"/>
<comment type="caution">
    <text evidence="1">The sequence shown here is derived from an EMBL/GenBank/DDBJ whole genome shotgun (WGS) entry which is preliminary data.</text>
</comment>
<evidence type="ECO:0000313" key="2">
    <source>
        <dbReference type="Proteomes" id="UP000003477"/>
    </source>
</evidence>
<organism evidence="1 2">
    <name type="scientific">Crocosphaera watsonii WH 0003</name>
    <dbReference type="NCBI Taxonomy" id="423471"/>
    <lineage>
        <taxon>Bacteria</taxon>
        <taxon>Bacillati</taxon>
        <taxon>Cyanobacteriota</taxon>
        <taxon>Cyanophyceae</taxon>
        <taxon>Oscillatoriophycideae</taxon>
        <taxon>Chroococcales</taxon>
        <taxon>Aphanothecaceae</taxon>
        <taxon>Crocosphaera</taxon>
    </lineage>
</organism>